<dbReference type="Proteomes" id="UP000294832">
    <property type="component" value="Unassembled WGS sequence"/>
</dbReference>
<evidence type="ECO:0000256" key="1">
    <source>
        <dbReference type="SAM" id="Phobius"/>
    </source>
</evidence>
<organism evidence="2 3">
    <name type="scientific">Shewanella fodinae</name>
    <dbReference type="NCBI Taxonomy" id="552357"/>
    <lineage>
        <taxon>Bacteria</taxon>
        <taxon>Pseudomonadati</taxon>
        <taxon>Pseudomonadota</taxon>
        <taxon>Gammaproteobacteria</taxon>
        <taxon>Alteromonadales</taxon>
        <taxon>Shewanellaceae</taxon>
        <taxon>Shewanella</taxon>
    </lineage>
</organism>
<keyword evidence="1" id="KW-0812">Transmembrane</keyword>
<keyword evidence="1" id="KW-0472">Membrane</keyword>
<evidence type="ECO:0000313" key="2">
    <source>
        <dbReference type="EMBL" id="TCN82093.1"/>
    </source>
</evidence>
<keyword evidence="3" id="KW-1185">Reference proteome</keyword>
<feature type="transmembrane region" description="Helical" evidence="1">
    <location>
        <begin position="31"/>
        <end position="52"/>
    </location>
</feature>
<name>A0A4V2RS18_9GAMM</name>
<proteinExistence type="predicted"/>
<reference evidence="2 3" key="1">
    <citation type="submission" date="2019-03" db="EMBL/GenBank/DDBJ databases">
        <title>Freshwater and sediment microbial communities from various areas in North America, analyzing microbe dynamics in response to fracking.</title>
        <authorList>
            <person name="Lamendella R."/>
        </authorList>
    </citation>
    <scope>NUCLEOTIDE SEQUENCE [LARGE SCALE GENOMIC DNA]</scope>
    <source>
        <strain evidence="2 3">74A</strain>
    </source>
</reference>
<evidence type="ECO:0000313" key="3">
    <source>
        <dbReference type="Proteomes" id="UP000294832"/>
    </source>
</evidence>
<comment type="caution">
    <text evidence="2">The sequence shown here is derived from an EMBL/GenBank/DDBJ whole genome shotgun (WGS) entry which is preliminary data.</text>
</comment>
<protein>
    <submittedName>
        <fullName evidence="2">Uncharacterized protein</fullName>
    </submittedName>
</protein>
<accession>A0A4V2RS18</accession>
<dbReference type="AlphaFoldDB" id="A0A4V2RS18"/>
<sequence>MSAWSCWRCYLSLNLSGPELYNRESRRSGGFFMGISAISCPQLLGILAGIGYKMNPRNIFLQ</sequence>
<gene>
    <name evidence="2" type="ORF">EDC91_12066</name>
</gene>
<dbReference type="EMBL" id="SLWF01000020">
    <property type="protein sequence ID" value="TCN82093.1"/>
    <property type="molecule type" value="Genomic_DNA"/>
</dbReference>
<keyword evidence="1" id="KW-1133">Transmembrane helix</keyword>